<reference evidence="1" key="2">
    <citation type="journal article" date="2021" name="PeerJ">
        <title>Extensive microbial diversity within the chicken gut microbiome revealed by metagenomics and culture.</title>
        <authorList>
            <person name="Gilroy R."/>
            <person name="Ravi A."/>
            <person name="Getino M."/>
            <person name="Pursley I."/>
            <person name="Horton D.L."/>
            <person name="Alikhan N.F."/>
            <person name="Baker D."/>
            <person name="Gharbi K."/>
            <person name="Hall N."/>
            <person name="Watson M."/>
            <person name="Adriaenssens E.M."/>
            <person name="Foster-Nyarko E."/>
            <person name="Jarju S."/>
            <person name="Secka A."/>
            <person name="Antonio M."/>
            <person name="Oren A."/>
            <person name="Chaudhuri R.R."/>
            <person name="La Ragione R."/>
            <person name="Hildebrand F."/>
            <person name="Pallen M.J."/>
        </authorList>
    </citation>
    <scope>NUCLEOTIDE SEQUENCE</scope>
    <source>
        <strain evidence="1">2478</strain>
    </source>
</reference>
<evidence type="ECO:0008006" key="3">
    <source>
        <dbReference type="Google" id="ProtNLM"/>
    </source>
</evidence>
<reference evidence="1" key="1">
    <citation type="submission" date="2020-10" db="EMBL/GenBank/DDBJ databases">
        <authorList>
            <person name="Gilroy R."/>
        </authorList>
    </citation>
    <scope>NUCLEOTIDE SEQUENCE</scope>
    <source>
        <strain evidence="1">2478</strain>
    </source>
</reference>
<organism evidence="1 2">
    <name type="scientific">Candidatus Cryptobacteroides excrementipullorum</name>
    <dbReference type="NCBI Taxonomy" id="2840761"/>
    <lineage>
        <taxon>Bacteria</taxon>
        <taxon>Pseudomonadati</taxon>
        <taxon>Bacteroidota</taxon>
        <taxon>Bacteroidia</taxon>
        <taxon>Bacteroidales</taxon>
        <taxon>Candidatus Cryptobacteroides</taxon>
    </lineage>
</organism>
<gene>
    <name evidence="1" type="ORF">IAB80_06530</name>
</gene>
<protein>
    <recommendedName>
        <fullName evidence="3">YolD-like protein</fullName>
    </recommendedName>
</protein>
<evidence type="ECO:0000313" key="1">
    <source>
        <dbReference type="EMBL" id="MBO8478524.1"/>
    </source>
</evidence>
<dbReference type="EMBL" id="JADILZ010000056">
    <property type="protein sequence ID" value="MBO8478524.1"/>
    <property type="molecule type" value="Genomic_DNA"/>
</dbReference>
<dbReference type="Proteomes" id="UP000823771">
    <property type="component" value="Unassembled WGS sequence"/>
</dbReference>
<sequence length="136" mass="15313">MNGPYDDIIDLPHHVSSVHPRMSMYSRAAQFAPFSALTGHEEAIRETARLTDCMTELTPEEAGILDRRLSMILNSEGERPEATVTFFEPDTKKKGGAYRHVTGRIRKADPVGRIIEMDDGTRIPMENITYIDGECF</sequence>
<comment type="caution">
    <text evidence="1">The sequence shown here is derived from an EMBL/GenBank/DDBJ whole genome shotgun (WGS) entry which is preliminary data.</text>
</comment>
<evidence type="ECO:0000313" key="2">
    <source>
        <dbReference type="Proteomes" id="UP000823771"/>
    </source>
</evidence>
<name>A0A9D9IV08_9BACT</name>
<dbReference type="AlphaFoldDB" id="A0A9D9IV08"/>
<proteinExistence type="predicted"/>
<accession>A0A9D9IV08</accession>